<dbReference type="AlphaFoldDB" id="A0A165WN16"/>
<protein>
    <submittedName>
        <fullName evidence="1">Uncharacterized protein</fullName>
    </submittedName>
</protein>
<sequence length="51" mass="5827">ITCDLERCIFSPAHPPSCTPPSCKKTCWQYHQYPQQYAPNLDSVCPKCRPS</sequence>
<organism evidence="1 2">
    <name type="scientific">Athelia psychrophila</name>
    <dbReference type="NCBI Taxonomy" id="1759441"/>
    <lineage>
        <taxon>Eukaryota</taxon>
        <taxon>Fungi</taxon>
        <taxon>Dikarya</taxon>
        <taxon>Basidiomycota</taxon>
        <taxon>Agaricomycotina</taxon>
        <taxon>Agaricomycetes</taxon>
        <taxon>Agaricomycetidae</taxon>
        <taxon>Atheliales</taxon>
        <taxon>Atheliaceae</taxon>
        <taxon>Athelia</taxon>
    </lineage>
</organism>
<keyword evidence="2" id="KW-1185">Reference proteome</keyword>
<name>A0A165WN16_9AGAM</name>
<feature type="non-terminal residue" evidence="1">
    <location>
        <position position="1"/>
    </location>
</feature>
<evidence type="ECO:0000313" key="2">
    <source>
        <dbReference type="Proteomes" id="UP000076532"/>
    </source>
</evidence>
<dbReference type="OrthoDB" id="2748942at2759"/>
<reference evidence="1 2" key="1">
    <citation type="journal article" date="2016" name="Mol. Biol. Evol.">
        <title>Comparative Genomics of Early-Diverging Mushroom-Forming Fungi Provides Insights into the Origins of Lignocellulose Decay Capabilities.</title>
        <authorList>
            <person name="Nagy L.G."/>
            <person name="Riley R."/>
            <person name="Tritt A."/>
            <person name="Adam C."/>
            <person name="Daum C."/>
            <person name="Floudas D."/>
            <person name="Sun H."/>
            <person name="Yadav J.S."/>
            <person name="Pangilinan J."/>
            <person name="Larsson K.H."/>
            <person name="Matsuura K."/>
            <person name="Barry K."/>
            <person name="Labutti K."/>
            <person name="Kuo R."/>
            <person name="Ohm R.A."/>
            <person name="Bhattacharya S.S."/>
            <person name="Shirouzu T."/>
            <person name="Yoshinaga Y."/>
            <person name="Martin F.M."/>
            <person name="Grigoriev I.V."/>
            <person name="Hibbett D.S."/>
        </authorList>
    </citation>
    <scope>NUCLEOTIDE SEQUENCE [LARGE SCALE GENOMIC DNA]</scope>
    <source>
        <strain evidence="1 2">CBS 109695</strain>
    </source>
</reference>
<evidence type="ECO:0000313" key="1">
    <source>
        <dbReference type="EMBL" id="KZP07757.1"/>
    </source>
</evidence>
<proteinExistence type="predicted"/>
<dbReference type="EMBL" id="KV417741">
    <property type="protein sequence ID" value="KZP07757.1"/>
    <property type="molecule type" value="Genomic_DNA"/>
</dbReference>
<dbReference type="Proteomes" id="UP000076532">
    <property type="component" value="Unassembled WGS sequence"/>
</dbReference>
<accession>A0A165WN16</accession>
<gene>
    <name evidence="1" type="ORF">FIBSPDRAFT_803713</name>
</gene>